<dbReference type="InterPro" id="IPR013583">
    <property type="entry name" value="MCTP_C"/>
</dbReference>
<feature type="compositionally biased region" description="Polar residues" evidence="8">
    <location>
        <begin position="62"/>
        <end position="77"/>
    </location>
</feature>
<evidence type="ECO:0000313" key="12">
    <source>
        <dbReference type="WBParaSite" id="TREG1_59980.2"/>
    </source>
</evidence>
<name>A0AA85K3Y1_TRIRE</name>
<evidence type="ECO:0000256" key="6">
    <source>
        <dbReference type="ARBA" id="ARBA00022989"/>
    </source>
</evidence>
<evidence type="ECO:0000313" key="11">
    <source>
        <dbReference type="Proteomes" id="UP000050795"/>
    </source>
</evidence>
<keyword evidence="11" id="KW-1185">Reference proteome</keyword>
<dbReference type="InterPro" id="IPR000008">
    <property type="entry name" value="C2_dom"/>
</dbReference>
<evidence type="ECO:0000256" key="7">
    <source>
        <dbReference type="ARBA" id="ARBA00023136"/>
    </source>
</evidence>
<feature type="domain" description="C2" evidence="10">
    <location>
        <begin position="772"/>
        <end position="886"/>
    </location>
</feature>
<dbReference type="PANTHER" id="PTHR45911">
    <property type="entry name" value="C2 DOMAIN-CONTAINING PROTEIN"/>
    <property type="match status" value="1"/>
</dbReference>
<comment type="subcellular location">
    <subcellularLocation>
        <location evidence="1">Membrane</location>
        <topology evidence="1">Multi-pass membrane protein</topology>
    </subcellularLocation>
</comment>
<feature type="region of interest" description="Disordered" evidence="8">
    <location>
        <begin position="1"/>
        <end position="36"/>
    </location>
</feature>
<feature type="region of interest" description="Disordered" evidence="8">
    <location>
        <begin position="62"/>
        <end position="147"/>
    </location>
</feature>
<feature type="domain" description="C2" evidence="10">
    <location>
        <begin position="251"/>
        <end position="367"/>
    </location>
</feature>
<dbReference type="SUPFAM" id="SSF49562">
    <property type="entry name" value="C2 domain (Calcium/lipid-binding domain, CaLB)"/>
    <property type="match status" value="3"/>
</dbReference>
<evidence type="ECO:0000256" key="1">
    <source>
        <dbReference type="ARBA" id="ARBA00004141"/>
    </source>
</evidence>
<keyword evidence="3" id="KW-0479">Metal-binding</keyword>
<dbReference type="GO" id="GO:0016020">
    <property type="term" value="C:membrane"/>
    <property type="evidence" value="ECO:0007669"/>
    <property type="project" value="UniProtKB-SubCell"/>
</dbReference>
<evidence type="ECO:0000256" key="3">
    <source>
        <dbReference type="ARBA" id="ARBA00022723"/>
    </source>
</evidence>
<feature type="transmembrane region" description="Helical" evidence="9">
    <location>
        <begin position="996"/>
        <end position="1017"/>
    </location>
</feature>
<evidence type="ECO:0000259" key="10">
    <source>
        <dbReference type="PROSITE" id="PS50004"/>
    </source>
</evidence>
<feature type="region of interest" description="Disordered" evidence="8">
    <location>
        <begin position="466"/>
        <end position="494"/>
    </location>
</feature>
<protein>
    <recommendedName>
        <fullName evidence="10">C2 domain-containing protein</fullName>
    </recommendedName>
</protein>
<evidence type="ECO:0000256" key="9">
    <source>
        <dbReference type="SAM" id="Phobius"/>
    </source>
</evidence>
<evidence type="ECO:0000256" key="5">
    <source>
        <dbReference type="ARBA" id="ARBA00022837"/>
    </source>
</evidence>
<keyword evidence="4" id="KW-0677">Repeat</keyword>
<feature type="compositionally biased region" description="Polar residues" evidence="8">
    <location>
        <begin position="8"/>
        <end position="20"/>
    </location>
</feature>
<feature type="domain" description="C2" evidence="10">
    <location>
        <begin position="549"/>
        <end position="701"/>
    </location>
</feature>
<keyword evidence="5" id="KW-0106">Calcium</keyword>
<dbReference type="SMART" id="SM00239">
    <property type="entry name" value="C2"/>
    <property type="match status" value="3"/>
</dbReference>
<dbReference type="Proteomes" id="UP000050795">
    <property type="component" value="Unassembled WGS sequence"/>
</dbReference>
<dbReference type="PANTHER" id="PTHR45911:SF4">
    <property type="entry name" value="MULTIPLE C2 AND TRANSMEMBRANE DOMAIN-CONTAINING PROTEIN"/>
    <property type="match status" value="1"/>
</dbReference>
<evidence type="ECO:0000256" key="2">
    <source>
        <dbReference type="ARBA" id="ARBA00022692"/>
    </source>
</evidence>
<feature type="transmembrane region" description="Helical" evidence="9">
    <location>
        <begin position="973"/>
        <end position="990"/>
    </location>
</feature>
<proteinExistence type="predicted"/>
<feature type="transmembrane region" description="Helical" evidence="9">
    <location>
        <begin position="1121"/>
        <end position="1142"/>
    </location>
</feature>
<dbReference type="WBParaSite" id="TREG1_59980.2">
    <property type="protein sequence ID" value="TREG1_59980.2"/>
    <property type="gene ID" value="TREG1_59980"/>
</dbReference>
<organism evidence="11 12">
    <name type="scientific">Trichobilharzia regenti</name>
    <name type="common">Nasal bird schistosome</name>
    <dbReference type="NCBI Taxonomy" id="157069"/>
    <lineage>
        <taxon>Eukaryota</taxon>
        <taxon>Metazoa</taxon>
        <taxon>Spiralia</taxon>
        <taxon>Lophotrochozoa</taxon>
        <taxon>Platyhelminthes</taxon>
        <taxon>Trematoda</taxon>
        <taxon>Digenea</taxon>
        <taxon>Strigeidida</taxon>
        <taxon>Schistosomatoidea</taxon>
        <taxon>Schistosomatidae</taxon>
        <taxon>Trichobilharzia</taxon>
    </lineage>
</organism>
<dbReference type="GO" id="GO:0046872">
    <property type="term" value="F:metal ion binding"/>
    <property type="evidence" value="ECO:0007669"/>
    <property type="project" value="UniProtKB-KW"/>
</dbReference>
<evidence type="ECO:0000256" key="8">
    <source>
        <dbReference type="SAM" id="MobiDB-lite"/>
    </source>
</evidence>
<keyword evidence="6 9" id="KW-1133">Transmembrane helix</keyword>
<dbReference type="AlphaFoldDB" id="A0AA85K3Y1"/>
<feature type="compositionally biased region" description="Polar residues" evidence="8">
    <location>
        <begin position="483"/>
        <end position="494"/>
    </location>
</feature>
<dbReference type="Pfam" id="PF00168">
    <property type="entry name" value="C2"/>
    <property type="match status" value="3"/>
</dbReference>
<dbReference type="Gene3D" id="2.60.40.150">
    <property type="entry name" value="C2 domain"/>
    <property type="match status" value="3"/>
</dbReference>
<dbReference type="PROSITE" id="PS50004">
    <property type="entry name" value="C2"/>
    <property type="match status" value="3"/>
</dbReference>
<accession>A0AA85K3Y1</accession>
<evidence type="ECO:0000256" key="4">
    <source>
        <dbReference type="ARBA" id="ARBA00022737"/>
    </source>
</evidence>
<reference evidence="12" key="2">
    <citation type="submission" date="2023-11" db="UniProtKB">
        <authorList>
            <consortium name="WormBaseParasite"/>
        </authorList>
    </citation>
    <scope>IDENTIFICATION</scope>
</reference>
<dbReference type="InterPro" id="IPR035892">
    <property type="entry name" value="C2_domain_sf"/>
</dbReference>
<keyword evidence="2 9" id="KW-0812">Transmembrane</keyword>
<dbReference type="Pfam" id="PF08372">
    <property type="entry name" value="PRT_C"/>
    <property type="match status" value="1"/>
</dbReference>
<keyword evidence="7 9" id="KW-0472">Membrane</keyword>
<reference evidence="11" key="1">
    <citation type="submission" date="2022-06" db="EMBL/GenBank/DDBJ databases">
        <authorList>
            <person name="Berger JAMES D."/>
            <person name="Berger JAMES D."/>
        </authorList>
    </citation>
    <scope>NUCLEOTIDE SEQUENCE [LARGE SCALE GENOMIC DNA]</scope>
</reference>
<sequence length="1228" mass="140371">MSDGNFELSESQGNTLSPSDPNEETSKVKPLGVNNKTLSRYFDKMLDTLINKTENKKMLEETVSTPNENGSESQSPKEQGHEETGNENGVGVLSGSGTTNGVDKQITIDPISTGLITNNDHDVTVNKTNSQNYDDESENQTGQRNRSYTVNIPDEKLINMHENLSSSCSQLTMSPPLSLGDEVNSPGLAASTDDLLSLDQYDPYEQRTKNLSVNESLASSCLNIISQNQDGSERTRNDSTLERWLSQSELLKPVTKLKNPFPRDGYFWSVALFIKLGRRLIPLNSKGRSDPYVKIKHTGSVLARSRMVPNNSNPVWDEKFWFRLCSLELPIELKVYHRDAFKKDSYIGRTLVSLLDIEMDREYEFVSRLENEVHKIPTSGEIKFYITLSEIDETCLDSSECKKLKKKLKEEKARAFSTDINSQSPREASSTQLLNDNYSTIESIAVPSVYSGSTASLMRTWQGNRSNHDSIELNDPTDDLQSEDGQQQSPLQTPKQLEKNILSRLEDKWIHENQSLLLQPIWPYSFYEGTNLELYTNRYHGGELESIDKLHSLNNEIQMESLFQQSRLIITLVGAKNLKSRGRQRNCFSSDLDNIKLSRLKSLRGHNSESSASGYHDDEKSNLPCPIASLTVGMKTQQSKAVMHTKNPLWNERFEFRVRPGMKTVLQCEVFDDSHQNGNLLGRFYLEFSKLVLDWTTCFTLKNQESRCHGELHILATMTGLLPIVDSLSLPLSSNTISRSGSTDQLKRETESIYGDLSKEGVSKLTLDQIHDYYKVRNTLKNSNDIGWLRVVVHRATNLPAKDRSGKSNAFCEIRLVNRVVRTFTAPKNAYPIWNQAFVFPISDMYSILEVYIYEEGKETSEITGRVSFPLIQLVNRRQKWYALKDKSLTTLAKGSILLETIIIYNPLKASLRALYPKEKRYYVEDSKVKLRDLTKKHLPLIQRNIDRLTPFIDDFKRGHQIFKRLYSWERPFLSFIALVLFEIIVLYVQPYMVGLSIAFIMIIMRIPIGLTTPLSITSPTTKSFTRTSRSKDSESEEQIVNDGRYENNDDDQDIIHPENYAYYSDMDNEDEAILRKKKDKKTSFTTKLNKIRSILGTLQDAAEQITSFLERLDYLCRWRYPWLTCLAVIIVLLVSLLLYLIPLRYLIVAYTIRKFTRAIRNQHRPSTTIFLGILNRVPSRMEKIYYRELRPITTPPTNLKTPGALSSVKASGLQVYSRMTGYHSNAE</sequence>
<feature type="region of interest" description="Disordered" evidence="8">
    <location>
        <begin position="1021"/>
        <end position="1054"/>
    </location>
</feature>